<evidence type="ECO:0000256" key="1">
    <source>
        <dbReference type="SAM" id="MobiDB-lite"/>
    </source>
</evidence>
<feature type="region of interest" description="Disordered" evidence="1">
    <location>
        <begin position="1"/>
        <end position="75"/>
    </location>
</feature>
<keyword evidence="3" id="KW-1185">Reference proteome</keyword>
<proteinExistence type="predicted"/>
<organism evidence="2 3">
    <name type="scientific">Streptomyces pathocidini</name>
    <dbReference type="NCBI Taxonomy" id="1650571"/>
    <lineage>
        <taxon>Bacteria</taxon>
        <taxon>Bacillati</taxon>
        <taxon>Actinomycetota</taxon>
        <taxon>Actinomycetes</taxon>
        <taxon>Kitasatosporales</taxon>
        <taxon>Streptomycetaceae</taxon>
        <taxon>Streptomyces</taxon>
    </lineage>
</organism>
<evidence type="ECO:0000313" key="3">
    <source>
        <dbReference type="Proteomes" id="UP001611548"/>
    </source>
</evidence>
<dbReference type="RefSeq" id="WP_055472143.1">
    <property type="nucleotide sequence ID" value="NZ_JBIRWE010000001.1"/>
</dbReference>
<reference evidence="2 3" key="1">
    <citation type="submission" date="2024-10" db="EMBL/GenBank/DDBJ databases">
        <title>The Natural Products Discovery Center: Release of the First 8490 Sequenced Strains for Exploring Actinobacteria Biosynthetic Diversity.</title>
        <authorList>
            <person name="Kalkreuter E."/>
            <person name="Kautsar S.A."/>
            <person name="Yang D."/>
            <person name="Bader C.D."/>
            <person name="Teijaro C.N."/>
            <person name="Fluegel L."/>
            <person name="Davis C.M."/>
            <person name="Simpson J.R."/>
            <person name="Lauterbach L."/>
            <person name="Steele A.D."/>
            <person name="Gui C."/>
            <person name="Meng S."/>
            <person name="Li G."/>
            <person name="Viehrig K."/>
            <person name="Ye F."/>
            <person name="Su P."/>
            <person name="Kiefer A.F."/>
            <person name="Nichols A."/>
            <person name="Cepeda A.J."/>
            <person name="Yan W."/>
            <person name="Fan B."/>
            <person name="Jiang Y."/>
            <person name="Adhikari A."/>
            <person name="Zheng C.-J."/>
            <person name="Schuster L."/>
            <person name="Cowan T.M."/>
            <person name="Smanski M.J."/>
            <person name="Chevrette M.G."/>
            <person name="De Carvalho L.P.S."/>
            <person name="Shen B."/>
        </authorList>
    </citation>
    <scope>NUCLEOTIDE SEQUENCE [LARGE SCALE GENOMIC DNA]</scope>
    <source>
        <strain evidence="2 3">NPDC020327</strain>
    </source>
</reference>
<dbReference type="InterPro" id="IPR028037">
    <property type="entry name" value="Antitoxin_Rv0909/MT0933"/>
</dbReference>
<feature type="compositionally biased region" description="Basic and acidic residues" evidence="1">
    <location>
        <begin position="1"/>
        <end position="43"/>
    </location>
</feature>
<gene>
    <name evidence="2" type="ORF">ACH429_00220</name>
</gene>
<dbReference type="Pfam" id="PF14013">
    <property type="entry name" value="MT0933_antitox"/>
    <property type="match status" value="1"/>
</dbReference>
<dbReference type="Proteomes" id="UP001611548">
    <property type="component" value="Unassembled WGS sequence"/>
</dbReference>
<evidence type="ECO:0000313" key="2">
    <source>
        <dbReference type="EMBL" id="MFI1962564.1"/>
    </source>
</evidence>
<dbReference type="EMBL" id="JBIRWE010000001">
    <property type="protein sequence ID" value="MFI1962564.1"/>
    <property type="molecule type" value="Genomic_DNA"/>
</dbReference>
<protein>
    <submittedName>
        <fullName evidence="2">Antitoxin</fullName>
    </submittedName>
</protein>
<name>A0ABW7UML8_9ACTN</name>
<feature type="compositionally biased region" description="Basic and acidic residues" evidence="1">
    <location>
        <begin position="52"/>
        <end position="75"/>
    </location>
</feature>
<sequence length="75" mass="8078">MGMMDKVKAKLNRGKAEDAARQHGDKIDKGVDTAAKKADEKTQGKYSGQIDTGRDKTKESIDRLGDKKDEGGPGT</sequence>
<accession>A0ABW7UML8</accession>
<comment type="caution">
    <text evidence="2">The sequence shown here is derived from an EMBL/GenBank/DDBJ whole genome shotgun (WGS) entry which is preliminary data.</text>
</comment>